<dbReference type="OrthoDB" id="6432387at2759"/>
<name>A0A8X6J709_TRICU</name>
<accession>A0A8X6J709</accession>
<dbReference type="AlphaFoldDB" id="A0A8X6J709"/>
<dbReference type="PANTHER" id="PTHR22955:SF65">
    <property type="entry name" value="INTEGRASE CATALYTIC DOMAIN-CONTAINING PROTEIN"/>
    <property type="match status" value="1"/>
</dbReference>
<gene>
    <name evidence="1" type="primary">AVEN_173695_1</name>
    <name evidence="1" type="ORF">TNCT_573661</name>
</gene>
<keyword evidence="2" id="KW-1185">Reference proteome</keyword>
<dbReference type="PANTHER" id="PTHR22955">
    <property type="entry name" value="RETROTRANSPOSON"/>
    <property type="match status" value="1"/>
</dbReference>
<sequence>MWDKKGDTLYVESKTVLVSENLSKRGVLSLTQVMFDSLGFLAPVSLTARLLLQEMWACGVGWDTPLPENIKSKFLKWCNRLEVMS</sequence>
<dbReference type="Pfam" id="PF05380">
    <property type="entry name" value="Peptidase_A17"/>
    <property type="match status" value="1"/>
</dbReference>
<evidence type="ECO:0000313" key="2">
    <source>
        <dbReference type="Proteomes" id="UP000887116"/>
    </source>
</evidence>
<organism evidence="1 2">
    <name type="scientific">Trichonephila clavata</name>
    <name type="common">Joro spider</name>
    <name type="synonym">Nephila clavata</name>
    <dbReference type="NCBI Taxonomy" id="2740835"/>
    <lineage>
        <taxon>Eukaryota</taxon>
        <taxon>Metazoa</taxon>
        <taxon>Ecdysozoa</taxon>
        <taxon>Arthropoda</taxon>
        <taxon>Chelicerata</taxon>
        <taxon>Arachnida</taxon>
        <taxon>Araneae</taxon>
        <taxon>Araneomorphae</taxon>
        <taxon>Entelegynae</taxon>
        <taxon>Araneoidea</taxon>
        <taxon>Nephilidae</taxon>
        <taxon>Trichonephila</taxon>
    </lineage>
</organism>
<dbReference type="InterPro" id="IPR008042">
    <property type="entry name" value="Retrotrans_Pao"/>
</dbReference>
<protein>
    <submittedName>
        <fullName evidence="1">Uncharacterized protein</fullName>
    </submittedName>
</protein>
<evidence type="ECO:0000313" key="1">
    <source>
        <dbReference type="EMBL" id="GFR22995.1"/>
    </source>
</evidence>
<dbReference type="Proteomes" id="UP000887116">
    <property type="component" value="Unassembled WGS sequence"/>
</dbReference>
<proteinExistence type="predicted"/>
<dbReference type="EMBL" id="BMAO01008387">
    <property type="protein sequence ID" value="GFR22995.1"/>
    <property type="molecule type" value="Genomic_DNA"/>
</dbReference>
<comment type="caution">
    <text evidence="1">The sequence shown here is derived from an EMBL/GenBank/DDBJ whole genome shotgun (WGS) entry which is preliminary data.</text>
</comment>
<reference evidence="1" key="1">
    <citation type="submission" date="2020-07" db="EMBL/GenBank/DDBJ databases">
        <title>Multicomponent nature underlies the extraordinary mechanical properties of spider dragline silk.</title>
        <authorList>
            <person name="Kono N."/>
            <person name="Nakamura H."/>
            <person name="Mori M."/>
            <person name="Yoshida Y."/>
            <person name="Ohtoshi R."/>
            <person name="Malay A.D."/>
            <person name="Moran D.A.P."/>
            <person name="Tomita M."/>
            <person name="Numata K."/>
            <person name="Arakawa K."/>
        </authorList>
    </citation>
    <scope>NUCLEOTIDE SEQUENCE</scope>
</reference>